<gene>
    <name evidence="1" type="ORF">SAMN06265376_106355</name>
</gene>
<dbReference type="AlphaFoldDB" id="A0A239BPT3"/>
<evidence type="ECO:0000313" key="2">
    <source>
        <dbReference type="Proteomes" id="UP000198379"/>
    </source>
</evidence>
<dbReference type="Pfam" id="PF08889">
    <property type="entry name" value="WbqC"/>
    <property type="match status" value="1"/>
</dbReference>
<evidence type="ECO:0000313" key="1">
    <source>
        <dbReference type="EMBL" id="SNS10010.1"/>
    </source>
</evidence>
<dbReference type="OrthoDB" id="3611744at2"/>
<accession>A0A239BPT3</accession>
<sequence>MKSAIMQPYFLPYIGYWQLINCVDEFIVYDNIEYTKKGWINRNRYLFNNEDKLFTIPLKKSSDFELIENKFLADDHLKSITKLLRQIESSYKKAPYFEENYELIKSIFLFENNNLFEYIYNSIKLIVEFLEIKTKIIRSSTLSSDLPDYKGRDKIIHLLEKINSNSYINSIGGQKLYSKERFAKDGITLNFLESTLQEYKQYNTEFVSGLSIIDHLMFRSKEEIINSLNEYKII</sequence>
<dbReference type="EMBL" id="FZNY01000006">
    <property type="protein sequence ID" value="SNS10010.1"/>
    <property type="molecule type" value="Genomic_DNA"/>
</dbReference>
<proteinExistence type="predicted"/>
<name>A0A239BPT3_9FLAO</name>
<dbReference type="Proteomes" id="UP000198379">
    <property type="component" value="Unassembled WGS sequence"/>
</dbReference>
<organism evidence="1 2">
    <name type="scientific">Dokdonia pacifica</name>
    <dbReference type="NCBI Taxonomy" id="1627892"/>
    <lineage>
        <taxon>Bacteria</taxon>
        <taxon>Pseudomonadati</taxon>
        <taxon>Bacteroidota</taxon>
        <taxon>Flavobacteriia</taxon>
        <taxon>Flavobacteriales</taxon>
        <taxon>Flavobacteriaceae</taxon>
        <taxon>Dokdonia</taxon>
    </lineage>
</organism>
<protein>
    <submittedName>
        <fullName evidence="1">WbqC-like protein family protein</fullName>
    </submittedName>
</protein>
<dbReference type="RefSeq" id="WP_089372950.1">
    <property type="nucleotide sequence ID" value="NZ_BMEP01000005.1"/>
</dbReference>
<keyword evidence="2" id="KW-1185">Reference proteome</keyword>
<reference evidence="1 2" key="1">
    <citation type="submission" date="2017-06" db="EMBL/GenBank/DDBJ databases">
        <authorList>
            <person name="Kim H.J."/>
            <person name="Triplett B.A."/>
        </authorList>
    </citation>
    <scope>NUCLEOTIDE SEQUENCE [LARGE SCALE GENOMIC DNA]</scope>
    <source>
        <strain evidence="1 2">DSM 25597</strain>
    </source>
</reference>
<dbReference type="InterPro" id="IPR014985">
    <property type="entry name" value="WbqC"/>
</dbReference>